<name>X1DY45_9ZZZZ</name>
<protein>
    <submittedName>
        <fullName evidence="2">Uncharacterized protein</fullName>
    </submittedName>
</protein>
<accession>X1DY45</accession>
<organism evidence="2">
    <name type="scientific">marine sediment metagenome</name>
    <dbReference type="NCBI Taxonomy" id="412755"/>
    <lineage>
        <taxon>unclassified sequences</taxon>
        <taxon>metagenomes</taxon>
        <taxon>ecological metagenomes</taxon>
    </lineage>
</organism>
<dbReference type="AlphaFoldDB" id="X1DY45"/>
<gene>
    <name evidence="2" type="ORF">S01H4_61705</name>
</gene>
<keyword evidence="1" id="KW-0472">Membrane</keyword>
<keyword evidence="1" id="KW-1133">Transmembrane helix</keyword>
<evidence type="ECO:0000256" key="1">
    <source>
        <dbReference type="SAM" id="Phobius"/>
    </source>
</evidence>
<comment type="caution">
    <text evidence="2">The sequence shown here is derived from an EMBL/GenBank/DDBJ whole genome shotgun (WGS) entry which is preliminary data.</text>
</comment>
<reference evidence="2" key="1">
    <citation type="journal article" date="2014" name="Front. Microbiol.">
        <title>High frequency of phylogenetically diverse reductive dehalogenase-homologous genes in deep subseafloor sedimentary metagenomes.</title>
        <authorList>
            <person name="Kawai M."/>
            <person name="Futagami T."/>
            <person name="Toyoda A."/>
            <person name="Takaki Y."/>
            <person name="Nishi S."/>
            <person name="Hori S."/>
            <person name="Arai W."/>
            <person name="Tsubouchi T."/>
            <person name="Morono Y."/>
            <person name="Uchiyama I."/>
            <person name="Ito T."/>
            <person name="Fujiyama A."/>
            <person name="Inagaki F."/>
            <person name="Takami H."/>
        </authorList>
    </citation>
    <scope>NUCLEOTIDE SEQUENCE</scope>
    <source>
        <strain evidence="2">Expedition CK06-06</strain>
    </source>
</reference>
<proteinExistence type="predicted"/>
<evidence type="ECO:0000313" key="2">
    <source>
        <dbReference type="EMBL" id="GAH13100.1"/>
    </source>
</evidence>
<dbReference type="EMBL" id="BART01036649">
    <property type="protein sequence ID" value="GAH13100.1"/>
    <property type="molecule type" value="Genomic_DNA"/>
</dbReference>
<keyword evidence="1" id="KW-0812">Transmembrane</keyword>
<feature type="transmembrane region" description="Helical" evidence="1">
    <location>
        <begin position="20"/>
        <end position="42"/>
    </location>
</feature>
<sequence>MESKTYVVAITKNKKPTIPILALFSIIFSILDSVKLYIIGILSSIKSSIVA</sequence>